<accession>A0A2M8TNU1</accession>
<dbReference type="InterPro" id="IPR029044">
    <property type="entry name" value="Nucleotide-diphossugar_trans"/>
</dbReference>
<sequence>MTQESSRINYHSSEIEDNSSFIHNFEVSVVMPFYKKLDEFKMVLPKNQLFFQRNGIEVIIVMDEDSEENRLIKYIKRYPFINWKVIVNHDKHEWRNPSKAINVGIRNASKDFIFVCSPESEFITDAIYIMRKKLEYYPAHFAIGTVSFTAIESYTELSNSIFIEYGSIMAKKEAFYAVTGYDESLIKWGGDDDNIRVRLEMQGIKKILLPEVKLLHKEKPKELKSRNNKNIAIKTLKRIKCPLVIRANSKDWGKEFNDIAYSWEYKEIDEKVLYNYLKRFKKFQLSKESLRKKFNSILLVQSYNEERNISLFLRRNSVYFDAIILLDDDSQDQTYSLAQNPKIILKVKKERNFFNDIENRNTLLELVSFYNCKWICFLDVDELIDKRFCDFSFTQKNAYNILFHTVHLWNSPKQYNVEYPYSNEGIQEHFRMFRNLGHMQILTNKKALHFPLTPYVKNIYKSKILVLHYANICPKNRLERYKRYMKEDMALDQISYEHFLNNSPKLKEVKDIKIEHLI</sequence>
<proteinExistence type="predicted"/>
<evidence type="ECO:0000259" key="3">
    <source>
        <dbReference type="Pfam" id="PF02709"/>
    </source>
</evidence>
<organism evidence="4 5">
    <name type="scientific">Prevotella intermedia</name>
    <dbReference type="NCBI Taxonomy" id="28131"/>
    <lineage>
        <taxon>Bacteria</taxon>
        <taxon>Pseudomonadati</taxon>
        <taxon>Bacteroidota</taxon>
        <taxon>Bacteroidia</taxon>
        <taxon>Bacteroidales</taxon>
        <taxon>Prevotellaceae</taxon>
        <taxon>Prevotella</taxon>
    </lineage>
</organism>
<dbReference type="Pfam" id="PF02709">
    <property type="entry name" value="Glyco_transf_7C"/>
    <property type="match status" value="1"/>
</dbReference>
<feature type="domain" description="Glycosyltransferase 2-like" evidence="2">
    <location>
        <begin position="28"/>
        <end position="156"/>
    </location>
</feature>
<name>A0A2M8TNU1_PREIN</name>
<dbReference type="EMBL" id="PENH01000001">
    <property type="protein sequence ID" value="PJI25593.1"/>
    <property type="molecule type" value="Genomic_DNA"/>
</dbReference>
<reference evidence="4 5" key="1">
    <citation type="submission" date="2017-11" db="EMBL/GenBank/DDBJ databases">
        <title>Genome sequencing of Prevotella intermedia KCOM 2833.</title>
        <authorList>
            <person name="Kook J.-K."/>
            <person name="Park S.-N."/>
            <person name="Lim Y.K."/>
        </authorList>
    </citation>
    <scope>NUCLEOTIDE SEQUENCE [LARGE SCALE GENOMIC DNA]</scope>
    <source>
        <strain evidence="4 5">KCOM 2833</strain>
    </source>
</reference>
<dbReference type="SUPFAM" id="SSF53448">
    <property type="entry name" value="Nucleotide-diphospho-sugar transferases"/>
    <property type="match status" value="2"/>
</dbReference>
<keyword evidence="1 4" id="KW-0808">Transferase</keyword>
<evidence type="ECO:0000256" key="1">
    <source>
        <dbReference type="ARBA" id="ARBA00022679"/>
    </source>
</evidence>
<evidence type="ECO:0000259" key="2">
    <source>
        <dbReference type="Pfam" id="PF00535"/>
    </source>
</evidence>
<dbReference type="InterPro" id="IPR027791">
    <property type="entry name" value="Galactosyl_T_C"/>
</dbReference>
<dbReference type="Pfam" id="PF00535">
    <property type="entry name" value="Glycos_transf_2"/>
    <property type="match status" value="1"/>
</dbReference>
<gene>
    <name evidence="4" type="ORF">CTM59_05830</name>
</gene>
<dbReference type="Pfam" id="PF13704">
    <property type="entry name" value="Glyco_tranf_2_4"/>
    <property type="match status" value="1"/>
</dbReference>
<evidence type="ECO:0000313" key="4">
    <source>
        <dbReference type="EMBL" id="PJI25593.1"/>
    </source>
</evidence>
<feature type="domain" description="Galactosyltransferase C-terminal" evidence="3">
    <location>
        <begin position="166"/>
        <end position="205"/>
    </location>
</feature>
<dbReference type="InterPro" id="IPR001173">
    <property type="entry name" value="Glyco_trans_2-like"/>
</dbReference>
<dbReference type="Proteomes" id="UP000231201">
    <property type="component" value="Unassembled WGS sequence"/>
</dbReference>
<dbReference type="GO" id="GO:0016740">
    <property type="term" value="F:transferase activity"/>
    <property type="evidence" value="ECO:0007669"/>
    <property type="project" value="UniProtKB-KW"/>
</dbReference>
<dbReference type="CDD" id="cd00761">
    <property type="entry name" value="Glyco_tranf_GTA_type"/>
    <property type="match status" value="1"/>
</dbReference>
<evidence type="ECO:0000313" key="5">
    <source>
        <dbReference type="Proteomes" id="UP000231201"/>
    </source>
</evidence>
<dbReference type="AlphaFoldDB" id="A0A2M8TNU1"/>
<comment type="caution">
    <text evidence="4">The sequence shown here is derived from an EMBL/GenBank/DDBJ whole genome shotgun (WGS) entry which is preliminary data.</text>
</comment>
<protein>
    <submittedName>
        <fullName evidence="4">Glycosyl transferase family A</fullName>
    </submittedName>
</protein>
<dbReference type="RefSeq" id="WP_088438430.1">
    <property type="nucleotide sequence ID" value="NZ_NHRV01000001.1"/>
</dbReference>
<dbReference type="Gene3D" id="3.90.550.10">
    <property type="entry name" value="Spore Coat Polysaccharide Biosynthesis Protein SpsA, Chain A"/>
    <property type="match status" value="2"/>
</dbReference>